<dbReference type="AlphaFoldDB" id="A0A0N1P9U5"/>
<name>A0A0N1P9U5_LEPSE</name>
<dbReference type="Proteomes" id="UP000038009">
    <property type="component" value="Unassembled WGS sequence"/>
</dbReference>
<dbReference type="EMBL" id="LJSK01000534">
    <property type="protein sequence ID" value="KPI82798.1"/>
    <property type="molecule type" value="Genomic_DNA"/>
</dbReference>
<protein>
    <submittedName>
        <fullName evidence="1">Uncharacterized protein</fullName>
    </submittedName>
</protein>
<gene>
    <name evidence="1" type="ORF">ABL78_8188</name>
</gene>
<sequence>MPSNGFMSSPPEGASTAEPAHVLLTMLVLSRIRQLAGIPRSLWGQDRVLEIPPPGLNCVRLLDTPHRRGGWIPATHAARGSSAFRGGAPFHD</sequence>
<evidence type="ECO:0000313" key="1">
    <source>
        <dbReference type="EMBL" id="KPI82798.1"/>
    </source>
</evidence>
<proteinExistence type="predicted"/>
<organism evidence="1 2">
    <name type="scientific">Leptomonas seymouri</name>
    <dbReference type="NCBI Taxonomy" id="5684"/>
    <lineage>
        <taxon>Eukaryota</taxon>
        <taxon>Discoba</taxon>
        <taxon>Euglenozoa</taxon>
        <taxon>Kinetoplastea</taxon>
        <taxon>Metakinetoplastina</taxon>
        <taxon>Trypanosomatida</taxon>
        <taxon>Trypanosomatidae</taxon>
        <taxon>Leishmaniinae</taxon>
        <taxon>Leptomonas</taxon>
    </lineage>
</organism>
<reference evidence="1 2" key="1">
    <citation type="journal article" date="2015" name="PLoS Pathog.">
        <title>Leptomonas seymouri: Adaptations to the Dixenous Life Cycle Analyzed by Genome Sequencing, Transcriptome Profiling and Co-infection with Leishmania donovani.</title>
        <authorList>
            <person name="Kraeva N."/>
            <person name="Butenko A."/>
            <person name="Hlavacova J."/>
            <person name="Kostygov A."/>
            <person name="Myskova J."/>
            <person name="Grybchuk D."/>
            <person name="Lestinova T."/>
            <person name="Votypka J."/>
            <person name="Volf P."/>
            <person name="Opperdoes F."/>
            <person name="Flegontov P."/>
            <person name="Lukes J."/>
            <person name="Yurchenko V."/>
        </authorList>
    </citation>
    <scope>NUCLEOTIDE SEQUENCE [LARGE SCALE GENOMIC DNA]</scope>
    <source>
        <strain evidence="1 2">ATCC 30220</strain>
    </source>
</reference>
<dbReference type="VEuPathDB" id="TriTrypDB:Lsey_0534_0010"/>
<keyword evidence="2" id="KW-1185">Reference proteome</keyword>
<comment type="caution">
    <text evidence="1">The sequence shown here is derived from an EMBL/GenBank/DDBJ whole genome shotgun (WGS) entry which is preliminary data.</text>
</comment>
<accession>A0A0N1P9U5</accession>
<evidence type="ECO:0000313" key="2">
    <source>
        <dbReference type="Proteomes" id="UP000038009"/>
    </source>
</evidence>